<evidence type="ECO:0000313" key="6">
    <source>
        <dbReference type="EMBL" id="MCV9933257.1"/>
    </source>
</evidence>
<dbReference type="SUPFAM" id="SSF46894">
    <property type="entry name" value="C-terminal effector domain of the bipartite response regulators"/>
    <property type="match status" value="1"/>
</dbReference>
<keyword evidence="7" id="KW-1185">Reference proteome</keyword>
<dbReference type="AlphaFoldDB" id="A0A9X2ZR67"/>
<dbReference type="InterPro" id="IPR001789">
    <property type="entry name" value="Sig_transdc_resp-reg_receiver"/>
</dbReference>
<dbReference type="PROSITE" id="PS50043">
    <property type="entry name" value="HTH_LUXR_2"/>
    <property type="match status" value="1"/>
</dbReference>
<dbReference type="PANTHER" id="PTHR43214:SF43">
    <property type="entry name" value="TWO-COMPONENT RESPONSE REGULATOR"/>
    <property type="match status" value="1"/>
</dbReference>
<feature type="domain" description="HTH luxR-type" evidence="4">
    <location>
        <begin position="152"/>
        <end position="217"/>
    </location>
</feature>
<dbReference type="InterPro" id="IPR058245">
    <property type="entry name" value="NreC/VraR/RcsB-like_REC"/>
</dbReference>
<evidence type="ECO:0000256" key="3">
    <source>
        <dbReference type="PROSITE-ProRule" id="PRU00169"/>
    </source>
</evidence>
<dbReference type="EMBL" id="JAOZEV010000010">
    <property type="protein sequence ID" value="MCV9933257.1"/>
    <property type="molecule type" value="Genomic_DNA"/>
</dbReference>
<dbReference type="Proteomes" id="UP001151133">
    <property type="component" value="Unassembled WGS sequence"/>
</dbReference>
<dbReference type="SUPFAM" id="SSF52172">
    <property type="entry name" value="CheY-like"/>
    <property type="match status" value="1"/>
</dbReference>
<dbReference type="CDD" id="cd17535">
    <property type="entry name" value="REC_NarL-like"/>
    <property type="match status" value="1"/>
</dbReference>
<dbReference type="PANTHER" id="PTHR43214">
    <property type="entry name" value="TWO-COMPONENT RESPONSE REGULATOR"/>
    <property type="match status" value="1"/>
</dbReference>
<sequence length="229" mass="25879">MADIIRVVLADDHVFVRDGIKSLLKNEPNIEVVGEAADGIETLEVVINKQPDLLIVDIRMPHLNGIEVVEKLREQNQLVKIIILTMYESEEYVLKSIKAGADGYLLKGSSKEEFLKALHAVTQGGKYFSGDVSAILIKQVLYNNFNDDLRQSLNDEVIITKREKEILRLLLSGKGNKEIAETLSISKRTAEVHRFNLMKKLKVKNLMELSNKATEYSLVQIKTDNISQF</sequence>
<organism evidence="6 7">
    <name type="scientific">Flavobacterium frigoritolerans</name>
    <dbReference type="NCBI Taxonomy" id="2987686"/>
    <lineage>
        <taxon>Bacteria</taxon>
        <taxon>Pseudomonadati</taxon>
        <taxon>Bacteroidota</taxon>
        <taxon>Flavobacteriia</taxon>
        <taxon>Flavobacteriales</taxon>
        <taxon>Flavobacteriaceae</taxon>
        <taxon>Flavobacterium</taxon>
    </lineage>
</organism>
<dbReference type="GO" id="GO:0000160">
    <property type="term" value="P:phosphorelay signal transduction system"/>
    <property type="evidence" value="ECO:0007669"/>
    <property type="project" value="InterPro"/>
</dbReference>
<evidence type="ECO:0000256" key="1">
    <source>
        <dbReference type="ARBA" id="ARBA00022553"/>
    </source>
</evidence>
<feature type="modified residue" description="4-aspartylphosphate" evidence="3">
    <location>
        <position position="57"/>
    </location>
</feature>
<dbReference type="GO" id="GO:0006355">
    <property type="term" value="P:regulation of DNA-templated transcription"/>
    <property type="evidence" value="ECO:0007669"/>
    <property type="project" value="InterPro"/>
</dbReference>
<dbReference type="SMART" id="SM00421">
    <property type="entry name" value="HTH_LUXR"/>
    <property type="match status" value="1"/>
</dbReference>
<dbReference type="Pfam" id="PF00072">
    <property type="entry name" value="Response_reg"/>
    <property type="match status" value="1"/>
</dbReference>
<dbReference type="InterPro" id="IPR039420">
    <property type="entry name" value="WalR-like"/>
</dbReference>
<evidence type="ECO:0000259" key="5">
    <source>
        <dbReference type="PROSITE" id="PS50110"/>
    </source>
</evidence>
<reference evidence="6" key="1">
    <citation type="submission" date="2022-10" db="EMBL/GenBank/DDBJ databases">
        <title>Two novel species of Flavobacterium.</title>
        <authorList>
            <person name="Liu Q."/>
            <person name="Xin Y.-H."/>
        </authorList>
    </citation>
    <scope>NUCLEOTIDE SEQUENCE</scope>
    <source>
        <strain evidence="6">LS1R47</strain>
    </source>
</reference>
<dbReference type="Pfam" id="PF00196">
    <property type="entry name" value="GerE"/>
    <property type="match status" value="1"/>
</dbReference>
<dbReference type="InterPro" id="IPR011006">
    <property type="entry name" value="CheY-like_superfamily"/>
</dbReference>
<dbReference type="GO" id="GO:0003677">
    <property type="term" value="F:DNA binding"/>
    <property type="evidence" value="ECO:0007669"/>
    <property type="project" value="UniProtKB-KW"/>
</dbReference>
<dbReference type="RefSeq" id="WP_264287488.1">
    <property type="nucleotide sequence ID" value="NZ_JAOZEV010000010.1"/>
</dbReference>
<dbReference type="CDD" id="cd06170">
    <property type="entry name" value="LuxR_C_like"/>
    <property type="match status" value="1"/>
</dbReference>
<protein>
    <submittedName>
        <fullName evidence="6">Response regulator transcription factor</fullName>
    </submittedName>
</protein>
<keyword evidence="2" id="KW-0238">DNA-binding</keyword>
<proteinExistence type="predicted"/>
<name>A0A9X2ZR67_9FLAO</name>
<dbReference type="InterPro" id="IPR000792">
    <property type="entry name" value="Tscrpt_reg_LuxR_C"/>
</dbReference>
<dbReference type="PRINTS" id="PR00038">
    <property type="entry name" value="HTHLUXR"/>
</dbReference>
<gene>
    <name evidence="6" type="ORF">OIU80_13285</name>
</gene>
<dbReference type="Gene3D" id="3.40.50.2300">
    <property type="match status" value="1"/>
</dbReference>
<dbReference type="InterPro" id="IPR016032">
    <property type="entry name" value="Sig_transdc_resp-reg_C-effctor"/>
</dbReference>
<evidence type="ECO:0000256" key="2">
    <source>
        <dbReference type="ARBA" id="ARBA00023125"/>
    </source>
</evidence>
<dbReference type="SMART" id="SM00448">
    <property type="entry name" value="REC"/>
    <property type="match status" value="1"/>
</dbReference>
<feature type="domain" description="Response regulatory" evidence="5">
    <location>
        <begin position="6"/>
        <end position="122"/>
    </location>
</feature>
<comment type="caution">
    <text evidence="6">The sequence shown here is derived from an EMBL/GenBank/DDBJ whole genome shotgun (WGS) entry which is preliminary data.</text>
</comment>
<dbReference type="PROSITE" id="PS50110">
    <property type="entry name" value="RESPONSE_REGULATORY"/>
    <property type="match status" value="1"/>
</dbReference>
<evidence type="ECO:0000259" key="4">
    <source>
        <dbReference type="PROSITE" id="PS50043"/>
    </source>
</evidence>
<keyword evidence="1 3" id="KW-0597">Phosphoprotein</keyword>
<evidence type="ECO:0000313" key="7">
    <source>
        <dbReference type="Proteomes" id="UP001151133"/>
    </source>
</evidence>
<accession>A0A9X2ZR67</accession>